<dbReference type="FunFam" id="1.10.418.30:FF:000001">
    <property type="entry name" value="Probable kinetochore protein ndc80"/>
    <property type="match status" value="1"/>
</dbReference>
<feature type="compositionally biased region" description="Polar residues" evidence="12">
    <location>
        <begin position="79"/>
        <end position="96"/>
    </location>
</feature>
<proteinExistence type="inferred from homology"/>
<dbReference type="FunCoup" id="I2H8X2">
    <property type="interactions" value="344"/>
</dbReference>
<keyword evidence="15" id="KW-1185">Reference proteome</keyword>
<feature type="region of interest" description="Disordered" evidence="12">
    <location>
        <begin position="689"/>
        <end position="722"/>
    </location>
</feature>
<evidence type="ECO:0000256" key="10">
    <source>
        <dbReference type="RuleBase" id="RU368072"/>
    </source>
</evidence>
<dbReference type="Gene3D" id="1.10.418.30">
    <property type="entry name" value="Ncd80 complex, Ncd80 subunit"/>
    <property type="match status" value="1"/>
</dbReference>
<dbReference type="InterPro" id="IPR005550">
    <property type="entry name" value="Kinetochore_Ndc80"/>
</dbReference>
<dbReference type="GO" id="GO:0042802">
    <property type="term" value="F:identical protein binding"/>
    <property type="evidence" value="ECO:0007669"/>
    <property type="project" value="EnsemblFungi"/>
</dbReference>
<evidence type="ECO:0000256" key="4">
    <source>
        <dbReference type="ARBA" id="ARBA00022776"/>
    </source>
</evidence>
<keyword evidence="4 10" id="KW-0498">Mitosis</keyword>
<comment type="function">
    <text evidence="10">Acts as a component of the essential kinetochore-associated NDC80 complex, which is required for chromosome segregation and spindle checkpoint activity.</text>
</comment>
<dbReference type="Pfam" id="PF03801">
    <property type="entry name" value="Ndc80_HEC"/>
    <property type="match status" value="1"/>
</dbReference>
<evidence type="ECO:0000256" key="12">
    <source>
        <dbReference type="SAM" id="MobiDB-lite"/>
    </source>
</evidence>
<feature type="coiled-coil region" evidence="11">
    <location>
        <begin position="537"/>
        <end position="653"/>
    </location>
</feature>
<keyword evidence="8 10" id="KW-0131">Cell cycle</keyword>
<evidence type="ECO:0000256" key="7">
    <source>
        <dbReference type="ARBA" id="ARBA00023242"/>
    </source>
</evidence>
<dbReference type="GO" id="GO:0008017">
    <property type="term" value="F:microtubule binding"/>
    <property type="evidence" value="ECO:0007669"/>
    <property type="project" value="EnsemblFungi"/>
</dbReference>
<dbReference type="PANTHER" id="PTHR10643:SF2">
    <property type="entry name" value="KINETOCHORE PROTEIN NDC80 HOMOLOG"/>
    <property type="match status" value="1"/>
</dbReference>
<dbReference type="HOGENOM" id="CLU_012583_1_2_1"/>
<dbReference type="EMBL" id="HE806324">
    <property type="protein sequence ID" value="CCH62824.1"/>
    <property type="molecule type" value="Genomic_DNA"/>
</dbReference>
<evidence type="ECO:0000256" key="1">
    <source>
        <dbReference type="ARBA" id="ARBA00007050"/>
    </source>
</evidence>
<keyword evidence="7 10" id="KW-0539">Nucleus</keyword>
<comment type="similarity">
    <text evidence="1 10">Belongs to the NDC80/HEC1 family.</text>
</comment>
<dbReference type="GO" id="GO:1990758">
    <property type="term" value="P:mitotic sister chromatid biorientation"/>
    <property type="evidence" value="ECO:0007669"/>
    <property type="project" value="EnsemblFungi"/>
</dbReference>
<evidence type="ECO:0000256" key="11">
    <source>
        <dbReference type="SAM" id="Coils"/>
    </source>
</evidence>
<keyword evidence="9 10" id="KW-0137">Centromere</keyword>
<dbReference type="RefSeq" id="XP_004182343.1">
    <property type="nucleotide sequence ID" value="XM_004182295.1"/>
</dbReference>
<dbReference type="eggNOG" id="KOG0995">
    <property type="taxonomic scope" value="Eukaryota"/>
</dbReference>
<feature type="compositionally biased region" description="Low complexity" evidence="12">
    <location>
        <begin position="97"/>
        <end position="120"/>
    </location>
</feature>
<dbReference type="STRING" id="1071380.I2H8X2"/>
<dbReference type="GO" id="GO:0051301">
    <property type="term" value="P:cell division"/>
    <property type="evidence" value="ECO:0007669"/>
    <property type="project" value="UniProtKB-UniRule"/>
</dbReference>
<evidence type="ECO:0000256" key="9">
    <source>
        <dbReference type="ARBA" id="ARBA00023328"/>
    </source>
</evidence>
<evidence type="ECO:0000259" key="13">
    <source>
        <dbReference type="Pfam" id="PF03801"/>
    </source>
</evidence>
<keyword evidence="6 11" id="KW-0175">Coiled coil</keyword>
<protein>
    <recommendedName>
        <fullName evidence="10">Kinetochore protein NDC80</fullName>
    </recommendedName>
</protein>
<dbReference type="InParanoid" id="I2H8X2"/>
<comment type="subcellular location">
    <subcellularLocation>
        <location evidence="10">Chromosome</location>
        <location evidence="10">Centromere</location>
        <location evidence="10">Kinetochore</location>
    </subcellularLocation>
    <subcellularLocation>
        <location evidence="10">Nucleus</location>
    </subcellularLocation>
</comment>
<dbReference type="GeneID" id="14498001"/>
<evidence type="ECO:0000256" key="8">
    <source>
        <dbReference type="ARBA" id="ARBA00023306"/>
    </source>
</evidence>
<sequence>MDRVTKPSQIPKISQFSSGRSATDQGLTNMINDSIARNTSKSAGYTKNTKNRMTLAGTGPVTSSRRSSAGSKVLRNSLPPLSNPITASTYNNSLLPRTSNFRSTSNNSGSNNTMFSSSTSVRDPRPLRDKEFQNRLIDEIYGYLKENRFDIETTMPISLNTVRQPTQKAFVTIFKWLYNKIDPGYRFSPSIEDDVYPLLKILRYPYISSITKSQISAAGGTGWSKFLGMLHWLIQLNRSLGNTMNIIHELIDEDSNLESSIINKSLINLNQLEERQDSYENLLENIFTNYIINSYKEFLNGNDDDKQFDEQFENDINILLTCIQNDIKNLERINSENSKNFNVLDELNNKLQNETEKNIALKDDVKRFEKYIYGMQNRREDNQSKLTKMQNSKNEKESEIKLLNDELATLETQLQEKGLSASYIDEKLKEIKVLETSINTKSEEMDKLVTSIKSLKIESDNIYTVFIETTTQYTNMLNSFNQSRISIGDEFNIDEFQLPIVEGFSQPDGTIGVTPENLFREEGYSATITKSKLNGLLSIIQNRITVKEKEIENLKIKVENLEKKREEKHILSRELELELSQLKSQYEIDKQNFETELLSQQIEIEKIETKILDAKRSMNTRRKEAEYSLQELEQQHENTIHEFEDRRHELHQRVIEVIDFVSKFKMYVQNSVDNLEKITLEELQRIKINQPNTPTTEGNKSLMDDNNQGITDGTPNNSNSNN</sequence>
<dbReference type="GO" id="GO:0031262">
    <property type="term" value="C:Ndc80 complex"/>
    <property type="evidence" value="ECO:0007669"/>
    <property type="project" value="UniProtKB-UniRule"/>
</dbReference>
<evidence type="ECO:0000256" key="2">
    <source>
        <dbReference type="ARBA" id="ARBA00022454"/>
    </source>
</evidence>
<keyword evidence="2 10" id="KW-0158">Chromosome</keyword>
<dbReference type="OrthoDB" id="7459479at2759"/>
<feature type="compositionally biased region" description="Polar residues" evidence="12">
    <location>
        <begin position="60"/>
        <end position="70"/>
    </location>
</feature>
<feature type="coiled-coil region" evidence="11">
    <location>
        <begin position="262"/>
        <end position="289"/>
    </location>
</feature>
<dbReference type="OMA" id="NKSWLMT"/>
<gene>
    <name evidence="14" type="primary">TBLA0I01660</name>
    <name evidence="14" type="ORF">TBLA_0I01660</name>
</gene>
<name>I2H8X2_HENB6</name>
<evidence type="ECO:0000256" key="3">
    <source>
        <dbReference type="ARBA" id="ARBA00022618"/>
    </source>
</evidence>
<feature type="compositionally biased region" description="Polar residues" evidence="12">
    <location>
        <begin position="1"/>
        <end position="52"/>
    </location>
</feature>
<evidence type="ECO:0000313" key="15">
    <source>
        <dbReference type="Proteomes" id="UP000002866"/>
    </source>
</evidence>
<evidence type="ECO:0000256" key="6">
    <source>
        <dbReference type="ARBA" id="ARBA00023054"/>
    </source>
</evidence>
<dbReference type="InterPro" id="IPR055260">
    <property type="entry name" value="Ndc80_CH"/>
</dbReference>
<dbReference type="Proteomes" id="UP000002866">
    <property type="component" value="Chromosome 9"/>
</dbReference>
<dbReference type="InterPro" id="IPR038273">
    <property type="entry name" value="Ndc80_sf"/>
</dbReference>
<dbReference type="GO" id="GO:0005634">
    <property type="term" value="C:nucleus"/>
    <property type="evidence" value="ECO:0007669"/>
    <property type="project" value="UniProtKB-SubCell"/>
</dbReference>
<dbReference type="KEGG" id="tbl:TBLA_0I01660"/>
<feature type="coiled-coil region" evidence="11">
    <location>
        <begin position="344"/>
        <end position="444"/>
    </location>
</feature>
<dbReference type="PANTHER" id="PTHR10643">
    <property type="entry name" value="KINETOCHORE PROTEIN NDC80"/>
    <property type="match status" value="1"/>
</dbReference>
<accession>I2H8X2</accession>
<reference evidence="14 15" key="1">
    <citation type="journal article" date="2011" name="Proc. Natl. Acad. Sci. U.S.A.">
        <title>Evolutionary erosion of yeast sex chromosomes by mating-type switching accidents.</title>
        <authorList>
            <person name="Gordon J.L."/>
            <person name="Armisen D."/>
            <person name="Proux-Wera E."/>
            <person name="Oheigeartaigh S.S."/>
            <person name="Byrne K.P."/>
            <person name="Wolfe K.H."/>
        </authorList>
    </citation>
    <scope>NUCLEOTIDE SEQUENCE [LARGE SCALE GENOMIC DNA]</scope>
    <source>
        <strain evidence="15">ATCC 34711 / CBS 6284 / DSM 70876 / NBRC 10599 / NRRL Y-10934 / UCD 77-7</strain>
    </source>
</reference>
<comment type="subunit">
    <text evidence="10">Component of the NDC80 complex.</text>
</comment>
<organism evidence="14 15">
    <name type="scientific">Henningerozyma blattae (strain ATCC 34711 / CBS 6284 / DSM 70876 / NBRC 10599 / NRRL Y-10934 / UCD 77-7)</name>
    <name type="common">Yeast</name>
    <name type="synonym">Tetrapisispora blattae</name>
    <dbReference type="NCBI Taxonomy" id="1071380"/>
    <lineage>
        <taxon>Eukaryota</taxon>
        <taxon>Fungi</taxon>
        <taxon>Dikarya</taxon>
        <taxon>Ascomycota</taxon>
        <taxon>Saccharomycotina</taxon>
        <taxon>Saccharomycetes</taxon>
        <taxon>Saccharomycetales</taxon>
        <taxon>Saccharomycetaceae</taxon>
        <taxon>Henningerozyma</taxon>
    </lineage>
</organism>
<feature type="domain" description="Kinetochore protein Ndc80 CH" evidence="13">
    <location>
        <begin position="97"/>
        <end position="239"/>
    </location>
</feature>
<feature type="region of interest" description="Disordered" evidence="12">
    <location>
        <begin position="1"/>
        <end position="126"/>
    </location>
</feature>
<keyword evidence="5 10" id="KW-0995">Kinetochore</keyword>
<evidence type="ECO:0000256" key="5">
    <source>
        <dbReference type="ARBA" id="ARBA00022838"/>
    </source>
</evidence>
<dbReference type="GO" id="GO:0034501">
    <property type="term" value="P:protein localization to kinetochore"/>
    <property type="evidence" value="ECO:0007669"/>
    <property type="project" value="EnsemblFungi"/>
</dbReference>
<evidence type="ECO:0000313" key="14">
    <source>
        <dbReference type="EMBL" id="CCH62824.1"/>
    </source>
</evidence>
<dbReference type="AlphaFoldDB" id="I2H8X2"/>
<keyword evidence="3 10" id="KW-0132">Cell division</keyword>